<protein>
    <submittedName>
        <fullName evidence="1">Uncharacterized protein</fullName>
    </submittedName>
</protein>
<organism evidence="1 2">
    <name type="scientific">Penicillium coprophilum</name>
    <dbReference type="NCBI Taxonomy" id="36646"/>
    <lineage>
        <taxon>Eukaryota</taxon>
        <taxon>Fungi</taxon>
        <taxon>Dikarya</taxon>
        <taxon>Ascomycota</taxon>
        <taxon>Pezizomycotina</taxon>
        <taxon>Eurotiomycetes</taxon>
        <taxon>Eurotiomycetidae</taxon>
        <taxon>Eurotiales</taxon>
        <taxon>Aspergillaceae</taxon>
        <taxon>Penicillium</taxon>
    </lineage>
</organism>
<accession>A0A1V6UGP1</accession>
<dbReference type="Proteomes" id="UP000191500">
    <property type="component" value="Unassembled WGS sequence"/>
</dbReference>
<name>A0A1V6UGP1_9EURO</name>
<dbReference type="AlphaFoldDB" id="A0A1V6UGP1"/>
<dbReference type="EMBL" id="MDDG01000010">
    <property type="protein sequence ID" value="OQE37409.1"/>
    <property type="molecule type" value="Genomic_DNA"/>
</dbReference>
<comment type="caution">
    <text evidence="1">The sequence shown here is derived from an EMBL/GenBank/DDBJ whole genome shotgun (WGS) entry which is preliminary data.</text>
</comment>
<evidence type="ECO:0000313" key="2">
    <source>
        <dbReference type="Proteomes" id="UP000191500"/>
    </source>
</evidence>
<evidence type="ECO:0000313" key="1">
    <source>
        <dbReference type="EMBL" id="OQE37409.1"/>
    </source>
</evidence>
<keyword evidence="2" id="KW-1185">Reference proteome</keyword>
<reference evidence="2" key="1">
    <citation type="journal article" date="2017" name="Nat. Microbiol.">
        <title>Global analysis of biosynthetic gene clusters reveals vast potential of secondary metabolite production in Penicillium species.</title>
        <authorList>
            <person name="Nielsen J.C."/>
            <person name="Grijseels S."/>
            <person name="Prigent S."/>
            <person name="Ji B."/>
            <person name="Dainat J."/>
            <person name="Nielsen K.F."/>
            <person name="Frisvad J.C."/>
            <person name="Workman M."/>
            <person name="Nielsen J."/>
        </authorList>
    </citation>
    <scope>NUCLEOTIDE SEQUENCE [LARGE SCALE GENOMIC DNA]</scope>
    <source>
        <strain evidence="2">IBT 31321</strain>
    </source>
</reference>
<gene>
    <name evidence="1" type="ORF">PENCOP_c010G03775</name>
</gene>
<sequence>MYHQHLYRQTKARKGILLPQNYRTKMQQRTAGSDHHHLCHVQQDTPYLRNKHHFHLNDSKSDAVEPHPYRACRALSTKKMVHCYFCPQFQGQDDCIKITTRSAIMIDMRFNVFTSNPGLNLQTRVNTKSPTTTLVMTIPKASTPTNDEITQRQSKEFIQKAQMACLTAYTITLHHKLEVLVLVLPRVGHLKTGAEGT</sequence>
<proteinExistence type="predicted"/>